<evidence type="ECO:0000313" key="4">
    <source>
        <dbReference type="Proteomes" id="UP000287651"/>
    </source>
</evidence>
<name>A0A426XRU7_ENSVE</name>
<gene>
    <name evidence="3" type="ORF">B296_00053372</name>
</gene>
<dbReference type="AlphaFoldDB" id="A0A426XRU7"/>
<accession>A0A426XRU7</accession>
<proteinExistence type="predicted"/>
<sequence>MCNLPERASDAALNPDLRPLTHGTPVWQSGEASAIGWEPDAVVEAEVRTTEAQSLVEHLGVERDEANDRRASVEADLEVARAESASLERQLADLHERLGNSEGQLRGARAQVRQMETELLDLA</sequence>
<comment type="caution">
    <text evidence="3">The sequence shown here is derived from an EMBL/GenBank/DDBJ whole genome shotgun (WGS) entry which is preliminary data.</text>
</comment>
<dbReference type="EMBL" id="AMZH03017966">
    <property type="protein sequence ID" value="RRT42263.1"/>
    <property type="molecule type" value="Genomic_DNA"/>
</dbReference>
<organism evidence="3 4">
    <name type="scientific">Ensete ventricosum</name>
    <name type="common">Abyssinian banana</name>
    <name type="synonym">Musa ensete</name>
    <dbReference type="NCBI Taxonomy" id="4639"/>
    <lineage>
        <taxon>Eukaryota</taxon>
        <taxon>Viridiplantae</taxon>
        <taxon>Streptophyta</taxon>
        <taxon>Embryophyta</taxon>
        <taxon>Tracheophyta</taxon>
        <taxon>Spermatophyta</taxon>
        <taxon>Magnoliopsida</taxon>
        <taxon>Liliopsida</taxon>
        <taxon>Zingiberales</taxon>
        <taxon>Musaceae</taxon>
        <taxon>Ensete</taxon>
    </lineage>
</organism>
<feature type="coiled-coil region" evidence="1">
    <location>
        <begin position="63"/>
        <end position="118"/>
    </location>
</feature>
<reference evidence="3 4" key="1">
    <citation type="journal article" date="2014" name="Agronomy (Basel)">
        <title>A Draft Genome Sequence for Ensete ventricosum, the Drought-Tolerant Tree Against Hunger.</title>
        <authorList>
            <person name="Harrison J."/>
            <person name="Moore K.A."/>
            <person name="Paszkiewicz K."/>
            <person name="Jones T."/>
            <person name="Grant M."/>
            <person name="Ambacheew D."/>
            <person name="Muzemil S."/>
            <person name="Studholme D.J."/>
        </authorList>
    </citation>
    <scope>NUCLEOTIDE SEQUENCE [LARGE SCALE GENOMIC DNA]</scope>
</reference>
<dbReference type="Proteomes" id="UP000287651">
    <property type="component" value="Unassembled WGS sequence"/>
</dbReference>
<evidence type="ECO:0000256" key="1">
    <source>
        <dbReference type="SAM" id="Coils"/>
    </source>
</evidence>
<evidence type="ECO:0000256" key="2">
    <source>
        <dbReference type="SAM" id="MobiDB-lite"/>
    </source>
</evidence>
<feature type="region of interest" description="Disordered" evidence="2">
    <location>
        <begin position="1"/>
        <end position="20"/>
    </location>
</feature>
<evidence type="ECO:0000313" key="3">
    <source>
        <dbReference type="EMBL" id="RRT42263.1"/>
    </source>
</evidence>
<protein>
    <submittedName>
        <fullName evidence="3">Uncharacterized protein</fullName>
    </submittedName>
</protein>
<keyword evidence="1" id="KW-0175">Coiled coil</keyword>
<dbReference type="SUPFAM" id="SSF57997">
    <property type="entry name" value="Tropomyosin"/>
    <property type="match status" value="1"/>
</dbReference>